<feature type="transmembrane region" description="Helical" evidence="1">
    <location>
        <begin position="7"/>
        <end position="30"/>
    </location>
</feature>
<evidence type="ECO:0000313" key="3">
    <source>
        <dbReference type="Proteomes" id="UP000198379"/>
    </source>
</evidence>
<protein>
    <submittedName>
        <fullName evidence="2">Uncharacterized protein</fullName>
    </submittedName>
</protein>
<keyword evidence="1" id="KW-0472">Membrane</keyword>
<organism evidence="2 3">
    <name type="scientific">Dokdonia pacifica</name>
    <dbReference type="NCBI Taxonomy" id="1627892"/>
    <lineage>
        <taxon>Bacteria</taxon>
        <taxon>Pseudomonadati</taxon>
        <taxon>Bacteroidota</taxon>
        <taxon>Flavobacteriia</taxon>
        <taxon>Flavobacteriales</taxon>
        <taxon>Flavobacteriaceae</taxon>
        <taxon>Dokdonia</taxon>
    </lineage>
</organism>
<feature type="transmembrane region" description="Helical" evidence="1">
    <location>
        <begin position="36"/>
        <end position="53"/>
    </location>
</feature>
<evidence type="ECO:0000313" key="2">
    <source>
        <dbReference type="EMBL" id="SNR93491.1"/>
    </source>
</evidence>
<sequence>MLENYFLILRFCTPNTWLFLLFGGFVNYMLVEVMTIYQLVTLLLVNVLLGFFLNRIKTSKFYHSTISSTTLDPIINPEMFCFRESKNL</sequence>
<name>A0A239ADR4_9FLAO</name>
<accession>A0A239ADR4</accession>
<keyword evidence="1" id="KW-1133">Transmembrane helix</keyword>
<evidence type="ECO:0000256" key="1">
    <source>
        <dbReference type="SAM" id="Phobius"/>
    </source>
</evidence>
<gene>
    <name evidence="2" type="ORF">SAMN06265376_104341</name>
</gene>
<dbReference type="Proteomes" id="UP000198379">
    <property type="component" value="Unassembled WGS sequence"/>
</dbReference>
<dbReference type="AlphaFoldDB" id="A0A239ADR4"/>
<reference evidence="2 3" key="1">
    <citation type="submission" date="2017-06" db="EMBL/GenBank/DDBJ databases">
        <authorList>
            <person name="Kim H.J."/>
            <person name="Triplett B.A."/>
        </authorList>
    </citation>
    <scope>NUCLEOTIDE SEQUENCE [LARGE SCALE GENOMIC DNA]</scope>
    <source>
        <strain evidence="2 3">DSM 25597</strain>
    </source>
</reference>
<keyword evidence="1" id="KW-0812">Transmembrane</keyword>
<proteinExistence type="predicted"/>
<dbReference type="EMBL" id="FZNY01000004">
    <property type="protein sequence ID" value="SNR93491.1"/>
    <property type="molecule type" value="Genomic_DNA"/>
</dbReference>
<keyword evidence="3" id="KW-1185">Reference proteome</keyword>